<organism evidence="1 2">
    <name type="scientific">Ramazzottius varieornatus</name>
    <name type="common">Water bear</name>
    <name type="synonym">Tardigrade</name>
    <dbReference type="NCBI Taxonomy" id="947166"/>
    <lineage>
        <taxon>Eukaryota</taxon>
        <taxon>Metazoa</taxon>
        <taxon>Ecdysozoa</taxon>
        <taxon>Tardigrada</taxon>
        <taxon>Eutardigrada</taxon>
        <taxon>Parachela</taxon>
        <taxon>Hypsibioidea</taxon>
        <taxon>Ramazzottiidae</taxon>
        <taxon>Ramazzottius</taxon>
    </lineage>
</organism>
<sequence length="51" mass="5680">MAATGRRIISDRTAFALAPKMTAKTRQLAQWQRADFAGSSLRRQRRGVCAT</sequence>
<dbReference type="AlphaFoldDB" id="A0A1D1VQS3"/>
<accession>A0A1D1VQS3</accession>
<protein>
    <submittedName>
        <fullName evidence="1">Uncharacterized protein</fullName>
    </submittedName>
</protein>
<name>A0A1D1VQS3_RAMVA</name>
<comment type="caution">
    <text evidence="1">The sequence shown here is derived from an EMBL/GenBank/DDBJ whole genome shotgun (WGS) entry which is preliminary data.</text>
</comment>
<reference evidence="1 2" key="1">
    <citation type="journal article" date="2016" name="Nat. Commun.">
        <title>Extremotolerant tardigrade genome and improved radiotolerance of human cultured cells by tardigrade-unique protein.</title>
        <authorList>
            <person name="Hashimoto T."/>
            <person name="Horikawa D.D."/>
            <person name="Saito Y."/>
            <person name="Kuwahara H."/>
            <person name="Kozuka-Hata H."/>
            <person name="Shin-I T."/>
            <person name="Minakuchi Y."/>
            <person name="Ohishi K."/>
            <person name="Motoyama A."/>
            <person name="Aizu T."/>
            <person name="Enomoto A."/>
            <person name="Kondo K."/>
            <person name="Tanaka S."/>
            <person name="Hara Y."/>
            <person name="Koshikawa S."/>
            <person name="Sagara H."/>
            <person name="Miura T."/>
            <person name="Yokobori S."/>
            <person name="Miyagawa K."/>
            <person name="Suzuki Y."/>
            <person name="Kubo T."/>
            <person name="Oyama M."/>
            <person name="Kohara Y."/>
            <person name="Fujiyama A."/>
            <person name="Arakawa K."/>
            <person name="Katayama T."/>
            <person name="Toyoda A."/>
            <person name="Kunieda T."/>
        </authorList>
    </citation>
    <scope>NUCLEOTIDE SEQUENCE [LARGE SCALE GENOMIC DNA]</scope>
    <source>
        <strain evidence="1 2">YOKOZUNA-1</strain>
    </source>
</reference>
<dbReference type="EMBL" id="BDGG01000009">
    <property type="protein sequence ID" value="GAV03186.1"/>
    <property type="molecule type" value="Genomic_DNA"/>
</dbReference>
<gene>
    <name evidence="1" type="primary">RvY_13650-1</name>
    <name evidence="1" type="synonym">RvY_13650.1</name>
    <name evidence="1" type="ORF">RvY_13650</name>
</gene>
<evidence type="ECO:0000313" key="2">
    <source>
        <dbReference type="Proteomes" id="UP000186922"/>
    </source>
</evidence>
<evidence type="ECO:0000313" key="1">
    <source>
        <dbReference type="EMBL" id="GAV03186.1"/>
    </source>
</evidence>
<keyword evidence="2" id="KW-1185">Reference proteome</keyword>
<proteinExistence type="predicted"/>
<dbReference type="Proteomes" id="UP000186922">
    <property type="component" value="Unassembled WGS sequence"/>
</dbReference>